<evidence type="ECO:0000313" key="2">
    <source>
        <dbReference type="Proteomes" id="UP000276133"/>
    </source>
</evidence>
<dbReference type="Proteomes" id="UP000276133">
    <property type="component" value="Unassembled WGS sequence"/>
</dbReference>
<protein>
    <submittedName>
        <fullName evidence="1">Uncharacterized protein</fullName>
    </submittedName>
</protein>
<accession>A0A3M7T003</accession>
<dbReference type="EMBL" id="REGN01000515">
    <property type="protein sequence ID" value="RNA41354.1"/>
    <property type="molecule type" value="Genomic_DNA"/>
</dbReference>
<name>A0A3M7T003_BRAPC</name>
<keyword evidence="2" id="KW-1185">Reference proteome</keyword>
<dbReference type="AlphaFoldDB" id="A0A3M7T003"/>
<comment type="caution">
    <text evidence="1">The sequence shown here is derived from an EMBL/GenBank/DDBJ whole genome shotgun (WGS) entry which is preliminary data.</text>
</comment>
<reference evidence="1 2" key="1">
    <citation type="journal article" date="2018" name="Sci. Rep.">
        <title>Genomic signatures of local adaptation to the degree of environmental predictability in rotifers.</title>
        <authorList>
            <person name="Franch-Gras L."/>
            <person name="Hahn C."/>
            <person name="Garcia-Roger E.M."/>
            <person name="Carmona M.J."/>
            <person name="Serra M."/>
            <person name="Gomez A."/>
        </authorList>
    </citation>
    <scope>NUCLEOTIDE SEQUENCE [LARGE SCALE GENOMIC DNA]</scope>
    <source>
        <strain evidence="1">HYR1</strain>
    </source>
</reference>
<evidence type="ECO:0000313" key="1">
    <source>
        <dbReference type="EMBL" id="RNA41354.1"/>
    </source>
</evidence>
<gene>
    <name evidence="1" type="ORF">BpHYR1_050434</name>
</gene>
<organism evidence="1 2">
    <name type="scientific">Brachionus plicatilis</name>
    <name type="common">Marine rotifer</name>
    <name type="synonym">Brachionus muelleri</name>
    <dbReference type="NCBI Taxonomy" id="10195"/>
    <lineage>
        <taxon>Eukaryota</taxon>
        <taxon>Metazoa</taxon>
        <taxon>Spiralia</taxon>
        <taxon>Gnathifera</taxon>
        <taxon>Rotifera</taxon>
        <taxon>Eurotatoria</taxon>
        <taxon>Monogononta</taxon>
        <taxon>Pseudotrocha</taxon>
        <taxon>Ploima</taxon>
        <taxon>Brachionidae</taxon>
        <taxon>Brachionus</taxon>
    </lineage>
</organism>
<proteinExistence type="predicted"/>
<sequence length="88" mass="10324">MGKQSLNLFKLKTYDENNFFYVFKINSIGNPSFKFEVNNFNEINNFPAKLKLKENNSRNSKYNLRNSEILIKPASKTANSEITHFKIK</sequence>